<dbReference type="CDD" id="cd00502">
    <property type="entry name" value="DHQase_I"/>
    <property type="match status" value="1"/>
</dbReference>
<dbReference type="Pfam" id="PF01487">
    <property type="entry name" value="DHquinase_I"/>
    <property type="match status" value="1"/>
</dbReference>
<organism evidence="5 6">
    <name type="scientific">Ileibacterium valens</name>
    <dbReference type="NCBI Taxonomy" id="1862668"/>
    <lineage>
        <taxon>Bacteria</taxon>
        <taxon>Bacillati</taxon>
        <taxon>Bacillota</taxon>
        <taxon>Erysipelotrichia</taxon>
        <taxon>Erysipelotrichales</taxon>
        <taxon>Erysipelotrichaceae</taxon>
        <taxon>Ileibacterium</taxon>
    </lineage>
</organism>
<dbReference type="GO" id="GO:0003855">
    <property type="term" value="F:3-dehydroquinate dehydratase activity"/>
    <property type="evidence" value="ECO:0007669"/>
    <property type="project" value="UniProtKB-UniRule"/>
</dbReference>
<name>A0A1U7NF40_9FIRM</name>
<feature type="binding site" evidence="4">
    <location>
        <position position="216"/>
    </location>
    <ligand>
        <name>3-dehydroquinate</name>
        <dbReference type="ChEBI" id="CHEBI:32364"/>
    </ligand>
</feature>
<dbReference type="GO" id="GO:0009423">
    <property type="term" value="P:chorismate biosynthetic process"/>
    <property type="evidence" value="ECO:0007669"/>
    <property type="project" value="UniProtKB-UniRule"/>
</dbReference>
<feature type="active site" description="Schiff-base intermediate with substrate" evidence="4">
    <location>
        <position position="153"/>
    </location>
</feature>
<gene>
    <name evidence="4" type="primary">aroD</name>
    <name evidence="5" type="ORF">BO222_08165</name>
</gene>
<dbReference type="PANTHER" id="PTHR43699">
    <property type="entry name" value="3-DEHYDROQUINATE DEHYDRATASE"/>
    <property type="match status" value="1"/>
</dbReference>
<keyword evidence="6" id="KW-1185">Reference proteome</keyword>
<dbReference type="PANTHER" id="PTHR43699:SF1">
    <property type="entry name" value="3-DEHYDROQUINATE DEHYDRATASE"/>
    <property type="match status" value="1"/>
</dbReference>
<feature type="binding site" evidence="4">
    <location>
        <position position="193"/>
    </location>
    <ligand>
        <name>3-dehydroquinate</name>
        <dbReference type="ChEBI" id="CHEBI:32364"/>
    </ligand>
</feature>
<keyword evidence="4" id="KW-0028">Amino-acid biosynthesis</keyword>
<comment type="similarity">
    <text evidence="4">Belongs to the type-I 3-dehydroquinase family.</text>
</comment>
<dbReference type="GO" id="GO:0046279">
    <property type="term" value="P:3,4-dihydroxybenzoate biosynthetic process"/>
    <property type="evidence" value="ECO:0007669"/>
    <property type="project" value="TreeGrafter"/>
</dbReference>
<comment type="caution">
    <text evidence="4">Lacks conserved residue(s) required for the propagation of feature annotation.</text>
</comment>
<comment type="pathway">
    <text evidence="4">Metabolic intermediate biosynthesis; chorismate biosynthesis; chorismate from D-erythrose 4-phosphate and phosphoenolpyruvate: step 3/7.</text>
</comment>
<dbReference type="OrthoDB" id="9813659at2"/>
<evidence type="ECO:0000313" key="6">
    <source>
        <dbReference type="Proteomes" id="UP000186341"/>
    </source>
</evidence>
<feature type="binding site" evidence="4">
    <location>
        <begin position="37"/>
        <end position="39"/>
    </location>
    <ligand>
        <name>3-dehydroquinate</name>
        <dbReference type="ChEBI" id="CHEBI:32364"/>
    </ligand>
</feature>
<dbReference type="InterPro" id="IPR013785">
    <property type="entry name" value="Aldolase_TIM"/>
</dbReference>
<reference evidence="5 6" key="1">
    <citation type="submission" date="2016-11" db="EMBL/GenBank/DDBJ databases">
        <title>Description of two novel members of the family Erysipelotrichaceae: Ileibacterium lipovorans gen. nov., sp. nov. and Dubosiella newyorkensis, gen. nov., sp. nov.</title>
        <authorList>
            <person name="Cox L.M."/>
            <person name="Sohn J."/>
            <person name="Tyrrell K.L."/>
            <person name="Citron D.M."/>
            <person name="Lawson P.A."/>
            <person name="Patel N.B."/>
            <person name="Iizumi T."/>
            <person name="Perez-Perez G.I."/>
            <person name="Goldstein E.J."/>
            <person name="Blaser M.J."/>
        </authorList>
    </citation>
    <scope>NUCLEOTIDE SEQUENCE [LARGE SCALE GENOMIC DNA]</scope>
    <source>
        <strain evidence="5 6">NYU-BL-A3</strain>
    </source>
</reference>
<keyword evidence="3 4" id="KW-0704">Schiff base</keyword>
<dbReference type="RefSeq" id="WP_075820051.1">
    <property type="nucleotide sequence ID" value="NZ_CAJUTZ010000033.1"/>
</dbReference>
<dbReference type="EMBL" id="MPJW01000160">
    <property type="protein sequence ID" value="OLU38585.1"/>
    <property type="molecule type" value="Genomic_DNA"/>
</dbReference>
<dbReference type="AlphaFoldDB" id="A0A1U7NF40"/>
<dbReference type="InterPro" id="IPR001381">
    <property type="entry name" value="DHquinase_I"/>
</dbReference>
<evidence type="ECO:0000256" key="4">
    <source>
        <dbReference type="HAMAP-Rule" id="MF_00214"/>
    </source>
</evidence>
<feature type="binding site" evidence="4">
    <location>
        <position position="73"/>
    </location>
    <ligand>
        <name>3-dehydroquinate</name>
        <dbReference type="ChEBI" id="CHEBI:32364"/>
    </ligand>
</feature>
<dbReference type="SUPFAM" id="SSF51569">
    <property type="entry name" value="Aldolase"/>
    <property type="match status" value="1"/>
</dbReference>
<protein>
    <recommendedName>
        <fullName evidence="4">3-dehydroquinate dehydratase</fullName>
        <shortName evidence="4">3-dehydroquinase</shortName>
        <ecNumber evidence="4">4.2.1.10</ecNumber>
    </recommendedName>
    <alternativeName>
        <fullName evidence="4">Type I DHQase</fullName>
    </alternativeName>
    <alternativeName>
        <fullName evidence="4">Type I dehydroquinase</fullName>
        <shortName evidence="4">DHQ1</shortName>
    </alternativeName>
</protein>
<accession>A0A1U7NF40</accession>
<evidence type="ECO:0000313" key="5">
    <source>
        <dbReference type="EMBL" id="OLU38585.1"/>
    </source>
</evidence>
<comment type="function">
    <text evidence="4">Involved in the third step of the chorismate pathway, which leads to the biosynthesis of aromatic amino acids. Catalyzes the cis-dehydration of 3-dehydroquinate (DHQ) and introduces the first double bond of the aromatic ring to yield 3-dehydroshikimate.</text>
</comment>
<proteinExistence type="inferred from homology"/>
<evidence type="ECO:0000256" key="2">
    <source>
        <dbReference type="ARBA" id="ARBA00023239"/>
    </source>
</evidence>
<sequence>MNQKSKLKTICPIFLTEGEDFQKALDVIEQSTCHMIEMRLDEYFDQYGVEALLKKLKELDPESFGKEVIWTLRTRPQGGKADVSPEEYVQVIEAINQLPGLTDVELDQVTKIKDHYIPERTVLSWHDFEQTPGTQELAGLWDEMEMYMPKIEKISVMPKTSKDVQNLLQSCKNHSTTQEKIAISMGEMGKISRILADFYGSGYTFASAITNSAPGQPSLEELTFYRSVFADR</sequence>
<dbReference type="Gene3D" id="3.20.20.70">
    <property type="entry name" value="Aldolase class I"/>
    <property type="match status" value="1"/>
</dbReference>
<feature type="active site" description="Proton donor/acceptor" evidence="4">
    <location>
        <position position="126"/>
    </location>
</feature>
<comment type="catalytic activity">
    <reaction evidence="1 4">
        <text>3-dehydroquinate = 3-dehydroshikimate + H2O</text>
        <dbReference type="Rhea" id="RHEA:21096"/>
        <dbReference type="ChEBI" id="CHEBI:15377"/>
        <dbReference type="ChEBI" id="CHEBI:16630"/>
        <dbReference type="ChEBI" id="CHEBI:32364"/>
        <dbReference type="EC" id="4.2.1.10"/>
    </reaction>
</comment>
<dbReference type="GeneID" id="82203147"/>
<dbReference type="EC" id="4.2.1.10" evidence="4"/>
<keyword evidence="4" id="KW-0057">Aromatic amino acid biosynthesis</keyword>
<dbReference type="GO" id="GO:0008652">
    <property type="term" value="P:amino acid biosynthetic process"/>
    <property type="evidence" value="ECO:0007669"/>
    <property type="project" value="UniProtKB-KW"/>
</dbReference>
<evidence type="ECO:0000256" key="1">
    <source>
        <dbReference type="ARBA" id="ARBA00001864"/>
    </source>
</evidence>
<dbReference type="Proteomes" id="UP000186341">
    <property type="component" value="Unassembled WGS sequence"/>
</dbReference>
<comment type="caution">
    <text evidence="5">The sequence shown here is derived from an EMBL/GenBank/DDBJ whole genome shotgun (WGS) entry which is preliminary data.</text>
</comment>
<dbReference type="GO" id="GO:0009073">
    <property type="term" value="P:aromatic amino acid family biosynthetic process"/>
    <property type="evidence" value="ECO:0007669"/>
    <property type="project" value="UniProtKB-KW"/>
</dbReference>
<keyword evidence="2 4" id="KW-0456">Lyase</keyword>
<dbReference type="HAMAP" id="MF_00214">
    <property type="entry name" value="AroD"/>
    <property type="match status" value="1"/>
</dbReference>
<feature type="binding site" evidence="4">
    <location>
        <position position="212"/>
    </location>
    <ligand>
        <name>3-dehydroquinate</name>
        <dbReference type="ChEBI" id="CHEBI:32364"/>
    </ligand>
</feature>
<evidence type="ECO:0000256" key="3">
    <source>
        <dbReference type="ARBA" id="ARBA00023270"/>
    </source>
</evidence>
<comment type="subunit">
    <text evidence="4">Homodimer.</text>
</comment>
<dbReference type="InterPro" id="IPR050146">
    <property type="entry name" value="Type-I_3-dehydroquinase"/>
</dbReference>
<dbReference type="UniPathway" id="UPA00053">
    <property type="reaction ID" value="UER00086"/>
</dbReference>